<protein>
    <submittedName>
        <fullName evidence="1">Uncharacterized protein</fullName>
    </submittedName>
</protein>
<name>A0A0J1B3S1_RHOIS</name>
<reference evidence="1" key="1">
    <citation type="submission" date="2015-05" db="EMBL/GenBank/DDBJ databases">
        <title>Permanent draft genome of Rhodopirellula islandicus K833.</title>
        <authorList>
            <person name="Kizina J."/>
            <person name="Richter M."/>
            <person name="Glockner F.O."/>
            <person name="Harder J."/>
        </authorList>
    </citation>
    <scope>NUCLEOTIDE SEQUENCE [LARGE SCALE GENOMIC DNA]</scope>
    <source>
        <strain evidence="1">K833</strain>
    </source>
</reference>
<dbReference type="PATRIC" id="fig|595434.4.peg.6314"/>
<organism evidence="1 2">
    <name type="scientific">Rhodopirellula islandica</name>
    <dbReference type="NCBI Taxonomy" id="595434"/>
    <lineage>
        <taxon>Bacteria</taxon>
        <taxon>Pseudomonadati</taxon>
        <taxon>Planctomycetota</taxon>
        <taxon>Planctomycetia</taxon>
        <taxon>Pirellulales</taxon>
        <taxon>Pirellulaceae</taxon>
        <taxon>Rhodopirellula</taxon>
    </lineage>
</organism>
<gene>
    <name evidence="1" type="ORF">RISK_006636</name>
</gene>
<evidence type="ECO:0000313" key="1">
    <source>
        <dbReference type="EMBL" id="KLU01480.1"/>
    </source>
</evidence>
<dbReference type="Proteomes" id="UP000036367">
    <property type="component" value="Unassembled WGS sequence"/>
</dbReference>
<evidence type="ECO:0000313" key="2">
    <source>
        <dbReference type="Proteomes" id="UP000036367"/>
    </source>
</evidence>
<comment type="caution">
    <text evidence="1">The sequence shown here is derived from an EMBL/GenBank/DDBJ whole genome shotgun (WGS) entry which is preliminary data.</text>
</comment>
<accession>A0A0J1B3S1</accession>
<dbReference type="EMBL" id="LECT01000054">
    <property type="protein sequence ID" value="KLU01480.1"/>
    <property type="molecule type" value="Genomic_DNA"/>
</dbReference>
<keyword evidence="2" id="KW-1185">Reference proteome</keyword>
<proteinExistence type="predicted"/>
<dbReference type="AlphaFoldDB" id="A0A0J1B3S1"/>
<dbReference type="STRING" id="595434.RISK_006636"/>
<sequence length="44" mass="4805">MAGSVPITKLAELSRGHPEFVVWRPESCDNHGADDPSPFRSTLP</sequence>